<name>A0ABU7XVI8_9FLAO</name>
<dbReference type="InterPro" id="IPR039448">
    <property type="entry name" value="Beta_helix"/>
</dbReference>
<evidence type="ECO:0000259" key="3">
    <source>
        <dbReference type="Pfam" id="PF13229"/>
    </source>
</evidence>
<dbReference type="SUPFAM" id="SSF51126">
    <property type="entry name" value="Pectin lyase-like"/>
    <property type="match status" value="1"/>
</dbReference>
<keyword evidence="1" id="KW-0732">Signal</keyword>
<dbReference type="PANTHER" id="PTHR36453">
    <property type="entry name" value="SECRETED PROTEIN-RELATED"/>
    <property type="match status" value="1"/>
</dbReference>
<evidence type="ECO:0000259" key="2">
    <source>
        <dbReference type="Pfam" id="PF13180"/>
    </source>
</evidence>
<protein>
    <submittedName>
        <fullName evidence="4">Pectinesterase family protein</fullName>
    </submittedName>
</protein>
<evidence type="ECO:0000256" key="1">
    <source>
        <dbReference type="SAM" id="SignalP"/>
    </source>
</evidence>
<organism evidence="4 5">
    <name type="scientific">Flavivirga spongiicola</name>
    <dbReference type="NCBI Taxonomy" id="421621"/>
    <lineage>
        <taxon>Bacteria</taxon>
        <taxon>Pseudomonadati</taxon>
        <taxon>Bacteroidota</taxon>
        <taxon>Flavobacteriia</taxon>
        <taxon>Flavobacteriales</taxon>
        <taxon>Flavobacteriaceae</taxon>
        <taxon>Flavivirga</taxon>
    </lineage>
</organism>
<keyword evidence="5" id="KW-1185">Reference proteome</keyword>
<dbReference type="InterPro" id="IPR011050">
    <property type="entry name" value="Pectin_lyase_fold/virulence"/>
</dbReference>
<dbReference type="SMART" id="SM00710">
    <property type="entry name" value="PbH1"/>
    <property type="match status" value="5"/>
</dbReference>
<dbReference type="InterPro" id="IPR036034">
    <property type="entry name" value="PDZ_sf"/>
</dbReference>
<feature type="signal peptide" evidence="1">
    <location>
        <begin position="1"/>
        <end position="18"/>
    </location>
</feature>
<evidence type="ECO:0000313" key="4">
    <source>
        <dbReference type="EMBL" id="MEF3834534.1"/>
    </source>
</evidence>
<feature type="domain" description="Right handed beta helix" evidence="3">
    <location>
        <begin position="315"/>
        <end position="469"/>
    </location>
</feature>
<dbReference type="InterPro" id="IPR001478">
    <property type="entry name" value="PDZ"/>
</dbReference>
<dbReference type="InterPro" id="IPR006626">
    <property type="entry name" value="PbH1"/>
</dbReference>
<feature type="domain" description="PDZ" evidence="2">
    <location>
        <begin position="712"/>
        <end position="788"/>
    </location>
</feature>
<dbReference type="PANTHER" id="PTHR36453:SF1">
    <property type="entry name" value="RIGHT HANDED BETA HELIX DOMAIN-CONTAINING PROTEIN"/>
    <property type="match status" value="1"/>
</dbReference>
<sequence>MKKTILVSTLLMILLINACSKTSIQEIYVSPMGSSQNTGFQDSPLFTIQEALDKALAYKKENAQTQIIIHVSEGEYRLDKSIQFNAALSGVKIVGAGVDKVVVKGSQQLDLEWKAYKDQILVAKVNSQIQFDQFFVNGKQQILARYPNYDEKGGHWQGHAADAIDPERVKTWKQPKGAVIHAMHRGEWGGFHYEVTKANEDGTLELTAGHQNNRPSEMHHKYRMVENVFEELDSPGEWYLDKENQLLYYWPTETMSIKKAKLEGITLKHLVAIVGDEKNPVKNIEITGIKFEHAQRTLMETYEPLLRSDWTIYRGGAVFIENSENISITDCEFTNLGGNVIFVSKYNRGVIIKGNHIHDSGATAVSFVGDASAVRSPSFQYGEYVPLAEMDTIKGPANDLYPSDCIVDDNLIYRIGRVEKQVAGVQISMAMDITIRSNSIYDIPRAGINVSEGTWGGHIIEYNDVFNTVLETSDHGAFNSWGRDRFWHPNRSVMNKLTTDNPEMPYWDAIHTTEIKFNRFRCDHGWDIDLDDGSSNYIVSNNVCLNGGIKLREGFYRTVENNIMVNNSFHPHVWFEKSGDVFRKNVMMTDYKDIRLSGWGKDVDSNLFPNEKALQKAQKNGTDANSVFGNPLFEDPKVGNYTLAKNSPAFKIGFQNIPMDKFGVQKPSLKAIAKTPELPVIWSVENDKSEESITMNWLGATIKNIETIEERSASGLNKTAGVVILKIAKETVLAASTLKAGDVIIAGEGEEINQIQDLMRVFQGHNWKGKINFKIFRNQKPMDLIVNVKK</sequence>
<feature type="chain" id="PRO_5045255037" evidence="1">
    <location>
        <begin position="19"/>
        <end position="790"/>
    </location>
</feature>
<dbReference type="EMBL" id="JAODOP010000004">
    <property type="protein sequence ID" value="MEF3834534.1"/>
    <property type="molecule type" value="Genomic_DNA"/>
</dbReference>
<comment type="caution">
    <text evidence="4">The sequence shown here is derived from an EMBL/GenBank/DDBJ whole genome shotgun (WGS) entry which is preliminary data.</text>
</comment>
<proteinExistence type="predicted"/>
<dbReference type="Gene3D" id="2.160.20.10">
    <property type="entry name" value="Single-stranded right-handed beta-helix, Pectin lyase-like"/>
    <property type="match status" value="2"/>
</dbReference>
<dbReference type="RefSeq" id="WP_303306857.1">
    <property type="nucleotide sequence ID" value="NZ_JAODOP010000004.1"/>
</dbReference>
<dbReference type="Pfam" id="PF13229">
    <property type="entry name" value="Beta_helix"/>
    <property type="match status" value="1"/>
</dbReference>
<dbReference type="Proteomes" id="UP001337305">
    <property type="component" value="Unassembled WGS sequence"/>
</dbReference>
<dbReference type="Gene3D" id="2.30.42.10">
    <property type="match status" value="1"/>
</dbReference>
<dbReference type="Pfam" id="PF13180">
    <property type="entry name" value="PDZ_2"/>
    <property type="match status" value="1"/>
</dbReference>
<accession>A0ABU7XVI8</accession>
<reference evidence="4 5" key="1">
    <citation type="submission" date="2022-09" db="EMBL/GenBank/DDBJ databases">
        <title>Genome sequencing of Flavivirga sp. MEBiC05379.</title>
        <authorList>
            <person name="Oh H.-M."/>
            <person name="Kwon K.K."/>
            <person name="Park M.J."/>
            <person name="Yang S.-H."/>
        </authorList>
    </citation>
    <scope>NUCLEOTIDE SEQUENCE [LARGE SCALE GENOMIC DNA]</scope>
    <source>
        <strain evidence="4 5">MEBiC05379</strain>
    </source>
</reference>
<gene>
    <name evidence="4" type="ORF">N1F79_15460</name>
</gene>
<dbReference type="SUPFAM" id="SSF50156">
    <property type="entry name" value="PDZ domain-like"/>
    <property type="match status" value="1"/>
</dbReference>
<evidence type="ECO:0000313" key="5">
    <source>
        <dbReference type="Proteomes" id="UP001337305"/>
    </source>
</evidence>
<dbReference type="InterPro" id="IPR012334">
    <property type="entry name" value="Pectin_lyas_fold"/>
</dbReference>